<sequence length="140" mass="14893">MASHGTRRKAAGLALPRQRTAEQIVLALLVADAPYEGVVRLAARAAEGQDLPLHLALLADAGTTVAHSMVEMDHALTVARSSSPELQVQVSGPFGDEHAGELEELGEARLRLVVCSREAMARIDADPALAWLARTRLTVV</sequence>
<organism evidence="1 2">
    <name type="scientific">Nocardioides iriomotensis</name>
    <dbReference type="NCBI Taxonomy" id="715784"/>
    <lineage>
        <taxon>Bacteria</taxon>
        <taxon>Bacillati</taxon>
        <taxon>Actinomycetota</taxon>
        <taxon>Actinomycetes</taxon>
        <taxon>Propionibacteriales</taxon>
        <taxon>Nocardioidaceae</taxon>
        <taxon>Nocardioides</taxon>
    </lineage>
</organism>
<gene>
    <name evidence="1" type="ORF">ETU37_13105</name>
</gene>
<comment type="caution">
    <text evidence="1">The sequence shown here is derived from an EMBL/GenBank/DDBJ whole genome shotgun (WGS) entry which is preliminary data.</text>
</comment>
<proteinExistence type="predicted"/>
<protein>
    <submittedName>
        <fullName evidence="1">Uncharacterized protein</fullName>
    </submittedName>
</protein>
<name>A0A4Q5J2C0_9ACTN</name>
<dbReference type="Proteomes" id="UP000291189">
    <property type="component" value="Unassembled WGS sequence"/>
</dbReference>
<dbReference type="AlphaFoldDB" id="A0A4Q5J2C0"/>
<accession>A0A4Q5J2C0</accession>
<evidence type="ECO:0000313" key="2">
    <source>
        <dbReference type="Proteomes" id="UP000291189"/>
    </source>
</evidence>
<reference evidence="1 2" key="1">
    <citation type="submission" date="2019-01" db="EMBL/GenBank/DDBJ databases">
        <title>Nocardioides guangzhouensis sp. nov., an actinobacterium isolated from soil.</title>
        <authorList>
            <person name="Fu Y."/>
            <person name="Cai Y."/>
            <person name="Lin Z."/>
            <person name="Chen P."/>
        </authorList>
    </citation>
    <scope>NUCLEOTIDE SEQUENCE [LARGE SCALE GENOMIC DNA]</scope>
    <source>
        <strain evidence="1 2">NBRC 105384</strain>
    </source>
</reference>
<dbReference type="EMBL" id="SDPU01000023">
    <property type="protein sequence ID" value="RYU11505.1"/>
    <property type="molecule type" value="Genomic_DNA"/>
</dbReference>
<dbReference type="RefSeq" id="WP_129987780.1">
    <property type="nucleotide sequence ID" value="NZ_SDPU01000023.1"/>
</dbReference>
<keyword evidence="2" id="KW-1185">Reference proteome</keyword>
<evidence type="ECO:0000313" key="1">
    <source>
        <dbReference type="EMBL" id="RYU11505.1"/>
    </source>
</evidence>